<reference evidence="1" key="2">
    <citation type="submission" date="2018-03" db="EMBL/GenBank/DDBJ databases">
        <title>The Triticum urartu genome reveals the dynamic nature of wheat genome evolution.</title>
        <authorList>
            <person name="Ling H."/>
            <person name="Ma B."/>
            <person name="Shi X."/>
            <person name="Liu H."/>
            <person name="Dong L."/>
            <person name="Sun H."/>
            <person name="Cao Y."/>
            <person name="Gao Q."/>
            <person name="Zheng S."/>
            <person name="Li Y."/>
            <person name="Yu Y."/>
            <person name="Du H."/>
            <person name="Qi M."/>
            <person name="Li Y."/>
            <person name="Yu H."/>
            <person name="Cui Y."/>
            <person name="Wang N."/>
            <person name="Chen C."/>
            <person name="Wu H."/>
            <person name="Zhao Y."/>
            <person name="Zhang J."/>
            <person name="Li Y."/>
            <person name="Zhou W."/>
            <person name="Zhang B."/>
            <person name="Hu W."/>
            <person name="Eijk M."/>
            <person name="Tang J."/>
            <person name="Witsenboer H."/>
            <person name="Zhao S."/>
            <person name="Li Z."/>
            <person name="Zhang A."/>
            <person name="Wang D."/>
            <person name="Liang C."/>
        </authorList>
    </citation>
    <scope>NUCLEOTIDE SEQUENCE [LARGE SCALE GENOMIC DNA]</scope>
    <source>
        <strain evidence="1">cv. G1812</strain>
    </source>
</reference>
<dbReference type="Proteomes" id="UP000015106">
    <property type="component" value="Chromosome 1"/>
</dbReference>
<organism evidence="1 2">
    <name type="scientific">Triticum urartu</name>
    <name type="common">Red wild einkorn</name>
    <name type="synonym">Crithodium urartu</name>
    <dbReference type="NCBI Taxonomy" id="4572"/>
    <lineage>
        <taxon>Eukaryota</taxon>
        <taxon>Viridiplantae</taxon>
        <taxon>Streptophyta</taxon>
        <taxon>Embryophyta</taxon>
        <taxon>Tracheophyta</taxon>
        <taxon>Spermatophyta</taxon>
        <taxon>Magnoliopsida</taxon>
        <taxon>Liliopsida</taxon>
        <taxon>Poales</taxon>
        <taxon>Poaceae</taxon>
        <taxon>BOP clade</taxon>
        <taxon>Pooideae</taxon>
        <taxon>Triticodae</taxon>
        <taxon>Triticeae</taxon>
        <taxon>Triticinae</taxon>
        <taxon>Triticum</taxon>
    </lineage>
</organism>
<evidence type="ECO:0000313" key="2">
    <source>
        <dbReference type="Proteomes" id="UP000015106"/>
    </source>
</evidence>
<protein>
    <submittedName>
        <fullName evidence="1">Uncharacterized protein</fullName>
    </submittedName>
</protein>
<accession>A0A8R7JWD2</accession>
<dbReference type="Gramene" id="TuG1812G0100000777.01.T02">
    <property type="protein sequence ID" value="TuG1812G0100000777.01.T02"/>
    <property type="gene ID" value="TuG1812G0100000777.01"/>
</dbReference>
<dbReference type="AlphaFoldDB" id="A0A8R7JWD2"/>
<dbReference type="EnsemblPlants" id="TuG1812G0100000777.01.T02">
    <property type="protein sequence ID" value="TuG1812G0100000777.01.T02"/>
    <property type="gene ID" value="TuG1812G0100000777.01"/>
</dbReference>
<reference evidence="2" key="1">
    <citation type="journal article" date="2013" name="Nature">
        <title>Draft genome of the wheat A-genome progenitor Triticum urartu.</title>
        <authorList>
            <person name="Ling H.Q."/>
            <person name="Zhao S."/>
            <person name="Liu D."/>
            <person name="Wang J."/>
            <person name="Sun H."/>
            <person name="Zhang C."/>
            <person name="Fan H."/>
            <person name="Li D."/>
            <person name="Dong L."/>
            <person name="Tao Y."/>
            <person name="Gao C."/>
            <person name="Wu H."/>
            <person name="Li Y."/>
            <person name="Cui Y."/>
            <person name="Guo X."/>
            <person name="Zheng S."/>
            <person name="Wang B."/>
            <person name="Yu K."/>
            <person name="Liang Q."/>
            <person name="Yang W."/>
            <person name="Lou X."/>
            <person name="Chen J."/>
            <person name="Feng M."/>
            <person name="Jian J."/>
            <person name="Zhang X."/>
            <person name="Luo G."/>
            <person name="Jiang Y."/>
            <person name="Liu J."/>
            <person name="Wang Z."/>
            <person name="Sha Y."/>
            <person name="Zhang B."/>
            <person name="Wu H."/>
            <person name="Tang D."/>
            <person name="Shen Q."/>
            <person name="Xue P."/>
            <person name="Zou S."/>
            <person name="Wang X."/>
            <person name="Liu X."/>
            <person name="Wang F."/>
            <person name="Yang Y."/>
            <person name="An X."/>
            <person name="Dong Z."/>
            <person name="Zhang K."/>
            <person name="Zhang X."/>
            <person name="Luo M.C."/>
            <person name="Dvorak J."/>
            <person name="Tong Y."/>
            <person name="Wang J."/>
            <person name="Yang H."/>
            <person name="Li Z."/>
            <person name="Wang D."/>
            <person name="Zhang A."/>
            <person name="Wang J."/>
        </authorList>
    </citation>
    <scope>NUCLEOTIDE SEQUENCE</scope>
    <source>
        <strain evidence="2">cv. G1812</strain>
    </source>
</reference>
<proteinExistence type="predicted"/>
<keyword evidence="2" id="KW-1185">Reference proteome</keyword>
<evidence type="ECO:0000313" key="1">
    <source>
        <dbReference type="EnsemblPlants" id="TuG1812G0100000777.01.T02"/>
    </source>
</evidence>
<name>A0A8R7JWD2_TRIUA</name>
<reference evidence="1" key="3">
    <citation type="submission" date="2022-06" db="UniProtKB">
        <authorList>
            <consortium name="EnsemblPlants"/>
        </authorList>
    </citation>
    <scope>IDENTIFICATION</scope>
</reference>
<sequence length="39" mass="4826">MIYLRWQAPFCWFLPCQCLQRCVRPLSHLWHYRGAWGDS</sequence>